<evidence type="ECO:0000259" key="3">
    <source>
        <dbReference type="Pfam" id="PF01575"/>
    </source>
</evidence>
<dbReference type="Pfam" id="PF22622">
    <property type="entry name" value="MFE-2_hydrat-2_N"/>
    <property type="match status" value="1"/>
</dbReference>
<dbReference type="SUPFAM" id="SSF54637">
    <property type="entry name" value="Thioesterase/thiol ester dehydrase-isomerase"/>
    <property type="match status" value="2"/>
</dbReference>
<dbReference type="GO" id="GO:0006635">
    <property type="term" value="P:fatty acid beta-oxidation"/>
    <property type="evidence" value="ECO:0007669"/>
    <property type="project" value="TreeGrafter"/>
</dbReference>
<dbReference type="PANTHER" id="PTHR13078:SF56">
    <property type="entry name" value="PEROXISOMAL MULTIFUNCTIONAL ENZYME TYPE 2"/>
    <property type="match status" value="1"/>
</dbReference>
<dbReference type="InterPro" id="IPR054357">
    <property type="entry name" value="MFE-2_N"/>
</dbReference>
<dbReference type="Proteomes" id="UP000315395">
    <property type="component" value="Chromosome"/>
</dbReference>
<dbReference type="InterPro" id="IPR029069">
    <property type="entry name" value="HotDog_dom_sf"/>
</dbReference>
<comment type="similarity">
    <text evidence="1">Belongs to the enoyl-CoA hydratase/isomerase family.</text>
</comment>
<reference evidence="5 6" key="1">
    <citation type="submission" date="2019-07" db="EMBL/GenBank/DDBJ databases">
        <title>complete genome sequencing of Ornithinimicrobium sp. H23M54.</title>
        <authorList>
            <person name="Bae J.-W."/>
            <person name="Lee S.-Y."/>
        </authorList>
    </citation>
    <scope>NUCLEOTIDE SEQUENCE [LARGE SCALE GENOMIC DNA]</scope>
    <source>
        <strain evidence="5 6">H23M54</strain>
    </source>
</reference>
<feature type="domain" description="Peroxisomal multifunctional enzyme type 2-like N-terminal" evidence="4">
    <location>
        <begin position="21"/>
        <end position="122"/>
    </location>
</feature>
<gene>
    <name evidence="5" type="ORF">FNH13_06350</name>
</gene>
<evidence type="ECO:0000256" key="1">
    <source>
        <dbReference type="ARBA" id="ARBA00005254"/>
    </source>
</evidence>
<dbReference type="Pfam" id="PF01575">
    <property type="entry name" value="MaoC_dehydratas"/>
    <property type="match status" value="1"/>
</dbReference>
<dbReference type="PANTHER" id="PTHR13078">
    <property type="entry name" value="PEROXISOMAL MULTIFUNCTIONAL ENZYME TYPE 2-RELATED"/>
    <property type="match status" value="1"/>
</dbReference>
<evidence type="ECO:0000259" key="4">
    <source>
        <dbReference type="Pfam" id="PF22622"/>
    </source>
</evidence>
<dbReference type="OrthoDB" id="9796589at2"/>
<sequence length="274" mass="28581">MTTLTLAELAGQSLGESTVGYRDTDTMLYAIAVGAAPDDLDLVYELDLRALPTMACGFGLWAVEATGRLGAYDPHRSLHAAQRLVVHQPLPTAGEIVMSGRVEAAWDKGEGKASVVEIEVTSDYFTAGYSIFLPGTGGWGGERGPSSPRGEAPAYSSSGEVETTASQAVLYRLTGDRHPIHVDPEVARANGFDRPILHGLCTLGAAARETAVLSGAHPADLTSLEARLAAPVLPGDTVRVEATEADSARKVSFGAFVEDRAVISAGTATFGAVK</sequence>
<dbReference type="InterPro" id="IPR002539">
    <property type="entry name" value="MaoC-like_dom"/>
</dbReference>
<feature type="domain" description="MaoC-like" evidence="3">
    <location>
        <begin position="159"/>
        <end position="247"/>
    </location>
</feature>
<feature type="region of interest" description="Disordered" evidence="2">
    <location>
        <begin position="140"/>
        <end position="159"/>
    </location>
</feature>
<dbReference type="RefSeq" id="WP_143782688.1">
    <property type="nucleotide sequence ID" value="NZ_CP041616.1"/>
</dbReference>
<dbReference type="Gene3D" id="3.10.129.10">
    <property type="entry name" value="Hotdog Thioesterase"/>
    <property type="match status" value="1"/>
</dbReference>
<dbReference type="KEGG" id="orz:FNH13_06350"/>
<accession>A0A516G910</accession>
<dbReference type="AlphaFoldDB" id="A0A516G910"/>
<dbReference type="EMBL" id="CP041616">
    <property type="protein sequence ID" value="QDO88013.1"/>
    <property type="molecule type" value="Genomic_DNA"/>
</dbReference>
<evidence type="ECO:0000313" key="5">
    <source>
        <dbReference type="EMBL" id="QDO88013.1"/>
    </source>
</evidence>
<name>A0A516G910_9MICO</name>
<keyword evidence="6" id="KW-1185">Reference proteome</keyword>
<evidence type="ECO:0000256" key="2">
    <source>
        <dbReference type="SAM" id="MobiDB-lite"/>
    </source>
</evidence>
<dbReference type="GO" id="GO:0003857">
    <property type="term" value="F:(3S)-3-hydroxyacyl-CoA dehydrogenase (NAD+) activity"/>
    <property type="evidence" value="ECO:0007669"/>
    <property type="project" value="TreeGrafter"/>
</dbReference>
<protein>
    <submittedName>
        <fullName evidence="5">Enoyl-CoA hydratase</fullName>
    </submittedName>
</protein>
<dbReference type="GO" id="GO:0044594">
    <property type="term" value="F:17-beta-hydroxysteroid dehydrogenase (NAD+) activity"/>
    <property type="evidence" value="ECO:0007669"/>
    <property type="project" value="TreeGrafter"/>
</dbReference>
<evidence type="ECO:0000313" key="6">
    <source>
        <dbReference type="Proteomes" id="UP000315395"/>
    </source>
</evidence>
<proteinExistence type="inferred from homology"/>
<dbReference type="GO" id="GO:0004300">
    <property type="term" value="F:enoyl-CoA hydratase activity"/>
    <property type="evidence" value="ECO:0007669"/>
    <property type="project" value="TreeGrafter"/>
</dbReference>
<organism evidence="5 6">
    <name type="scientific">Ornithinimicrobium ciconiae</name>
    <dbReference type="NCBI Taxonomy" id="2594265"/>
    <lineage>
        <taxon>Bacteria</taxon>
        <taxon>Bacillati</taxon>
        <taxon>Actinomycetota</taxon>
        <taxon>Actinomycetes</taxon>
        <taxon>Micrococcales</taxon>
        <taxon>Ornithinimicrobiaceae</taxon>
        <taxon>Ornithinimicrobium</taxon>
    </lineage>
</organism>